<reference evidence="2" key="1">
    <citation type="submission" date="2023-07" db="EMBL/GenBank/DDBJ databases">
        <authorList>
            <person name="Stuckert A."/>
        </authorList>
    </citation>
    <scope>NUCLEOTIDE SEQUENCE</scope>
</reference>
<organism evidence="2 3">
    <name type="scientific">Ranitomeya imitator</name>
    <name type="common">mimic poison frog</name>
    <dbReference type="NCBI Taxonomy" id="111125"/>
    <lineage>
        <taxon>Eukaryota</taxon>
        <taxon>Metazoa</taxon>
        <taxon>Chordata</taxon>
        <taxon>Craniata</taxon>
        <taxon>Vertebrata</taxon>
        <taxon>Euteleostomi</taxon>
        <taxon>Amphibia</taxon>
        <taxon>Batrachia</taxon>
        <taxon>Anura</taxon>
        <taxon>Neobatrachia</taxon>
        <taxon>Hyloidea</taxon>
        <taxon>Dendrobatidae</taxon>
        <taxon>Dendrobatinae</taxon>
        <taxon>Ranitomeya</taxon>
    </lineage>
</organism>
<feature type="region of interest" description="Disordered" evidence="1">
    <location>
        <begin position="1"/>
        <end position="105"/>
    </location>
</feature>
<proteinExistence type="predicted"/>
<evidence type="ECO:0000313" key="2">
    <source>
        <dbReference type="EMBL" id="CAJ0952170.1"/>
    </source>
</evidence>
<protein>
    <submittedName>
        <fullName evidence="2">Uncharacterized protein</fullName>
    </submittedName>
</protein>
<evidence type="ECO:0000256" key="1">
    <source>
        <dbReference type="SAM" id="MobiDB-lite"/>
    </source>
</evidence>
<feature type="compositionally biased region" description="Polar residues" evidence="1">
    <location>
        <begin position="95"/>
        <end position="105"/>
    </location>
</feature>
<feature type="compositionally biased region" description="Basic residues" evidence="1">
    <location>
        <begin position="36"/>
        <end position="54"/>
    </location>
</feature>
<feature type="compositionally biased region" description="Basic and acidic residues" evidence="1">
    <location>
        <begin position="81"/>
        <end position="94"/>
    </location>
</feature>
<accession>A0ABN9LWZ6</accession>
<keyword evidence="3" id="KW-1185">Reference proteome</keyword>
<name>A0ABN9LWZ6_9NEOB</name>
<comment type="caution">
    <text evidence="2">The sequence shown here is derived from an EMBL/GenBank/DDBJ whole genome shotgun (WGS) entry which is preliminary data.</text>
</comment>
<dbReference type="EMBL" id="CAUEEQ010034411">
    <property type="protein sequence ID" value="CAJ0952170.1"/>
    <property type="molecule type" value="Genomic_DNA"/>
</dbReference>
<dbReference type="Proteomes" id="UP001176940">
    <property type="component" value="Unassembled WGS sequence"/>
</dbReference>
<gene>
    <name evidence="2" type="ORF">RIMI_LOCUS13749952</name>
</gene>
<sequence length="105" mass="11619">MPKARPMPETGSMPETGPMPEAGPLPEAGPMPKSRTLAKSRTRAKNRTHAKSRTHANQFRSARTRVLIPATLAQLTPAKNNNRESKSKNHRSDKNLVSNKQLVEQ</sequence>
<evidence type="ECO:0000313" key="3">
    <source>
        <dbReference type="Proteomes" id="UP001176940"/>
    </source>
</evidence>